<reference evidence="10 11" key="1">
    <citation type="journal article" date="2010" name="J. Bacteriol.">
        <title>Complete genome sequence of the thermophilic, obligately chemolithoautotrophic hydrogen-oxidizing bacterium Hydrogenobacter thermophilus TK-6.</title>
        <authorList>
            <person name="Arai H."/>
            <person name="Kanbe H."/>
            <person name="Ishii M."/>
            <person name="Igarashi Y."/>
        </authorList>
    </citation>
    <scope>NUCLEOTIDE SEQUENCE [LARGE SCALE GENOMIC DNA]</scope>
    <source>
        <strain evidence="11">DSM 6534 / IAM 12695 / TK-6 [Tokyo]</strain>
    </source>
</reference>
<evidence type="ECO:0000313" key="11">
    <source>
        <dbReference type="Proteomes" id="UP000002574"/>
    </source>
</evidence>
<evidence type="ECO:0000256" key="4">
    <source>
        <dbReference type="ARBA" id="ARBA00023125"/>
    </source>
</evidence>
<proteinExistence type="predicted"/>
<feature type="DNA-binding region" description="OmpR/PhoB-type" evidence="7">
    <location>
        <begin position="123"/>
        <end position="220"/>
    </location>
</feature>
<dbReference type="Gene3D" id="3.40.50.2300">
    <property type="match status" value="1"/>
</dbReference>
<dbReference type="FunFam" id="1.10.10.10:FF:000005">
    <property type="entry name" value="Two-component system response regulator"/>
    <property type="match status" value="1"/>
</dbReference>
<dbReference type="Gene3D" id="1.10.10.10">
    <property type="entry name" value="Winged helix-like DNA-binding domain superfamily/Winged helix DNA-binding domain"/>
    <property type="match status" value="1"/>
</dbReference>
<dbReference type="eggNOG" id="COG0745">
    <property type="taxonomic scope" value="Bacteria"/>
</dbReference>
<dbReference type="GO" id="GO:0032993">
    <property type="term" value="C:protein-DNA complex"/>
    <property type="evidence" value="ECO:0007669"/>
    <property type="project" value="TreeGrafter"/>
</dbReference>
<evidence type="ECO:0000256" key="5">
    <source>
        <dbReference type="ARBA" id="ARBA00023163"/>
    </source>
</evidence>
<feature type="domain" description="Response regulatory" evidence="8">
    <location>
        <begin position="2"/>
        <end position="115"/>
    </location>
</feature>
<keyword evidence="2" id="KW-0902">Two-component regulatory system</keyword>
<dbReference type="PANTHER" id="PTHR48111">
    <property type="entry name" value="REGULATOR OF RPOS"/>
    <property type="match status" value="1"/>
</dbReference>
<dbReference type="Proteomes" id="UP000002574">
    <property type="component" value="Chromosome"/>
</dbReference>
<organism evidence="10 11">
    <name type="scientific">Hydrogenobacter thermophilus (strain DSM 6534 / IAM 12695 / TK-6)</name>
    <dbReference type="NCBI Taxonomy" id="608538"/>
    <lineage>
        <taxon>Bacteria</taxon>
        <taxon>Pseudomonadati</taxon>
        <taxon>Aquificota</taxon>
        <taxon>Aquificia</taxon>
        <taxon>Aquificales</taxon>
        <taxon>Aquificaceae</taxon>
        <taxon>Hydrogenobacter</taxon>
    </lineage>
</organism>
<dbReference type="SMART" id="SM00862">
    <property type="entry name" value="Trans_reg_C"/>
    <property type="match status" value="1"/>
</dbReference>
<dbReference type="CDD" id="cd00383">
    <property type="entry name" value="trans_reg_C"/>
    <property type="match status" value="1"/>
</dbReference>
<keyword evidence="3" id="KW-0805">Transcription regulation</keyword>
<dbReference type="KEGG" id="hte:Hydth_1423"/>
<dbReference type="AlphaFoldDB" id="D3DJ83"/>
<dbReference type="GO" id="GO:0000976">
    <property type="term" value="F:transcription cis-regulatory region binding"/>
    <property type="evidence" value="ECO:0007669"/>
    <property type="project" value="TreeGrafter"/>
</dbReference>
<dbReference type="GO" id="GO:0005829">
    <property type="term" value="C:cytosol"/>
    <property type="evidence" value="ECO:0007669"/>
    <property type="project" value="TreeGrafter"/>
</dbReference>
<evidence type="ECO:0000313" key="10">
    <source>
        <dbReference type="EMBL" id="BAI69885.1"/>
    </source>
</evidence>
<dbReference type="Pfam" id="PF00486">
    <property type="entry name" value="Trans_reg_C"/>
    <property type="match status" value="1"/>
</dbReference>
<evidence type="ECO:0000256" key="1">
    <source>
        <dbReference type="ARBA" id="ARBA00022553"/>
    </source>
</evidence>
<feature type="modified residue" description="4-aspartylphosphate" evidence="6">
    <location>
        <position position="51"/>
    </location>
</feature>
<dbReference type="EMBL" id="AP011112">
    <property type="protein sequence ID" value="BAI69885.1"/>
    <property type="molecule type" value="Genomic_DNA"/>
</dbReference>
<dbReference type="Gene3D" id="6.10.250.690">
    <property type="match status" value="1"/>
</dbReference>
<dbReference type="RefSeq" id="WP_012964065.1">
    <property type="nucleotide sequence ID" value="NC_013799.1"/>
</dbReference>
<dbReference type="PROSITE" id="PS50110">
    <property type="entry name" value="RESPONSE_REGULATORY"/>
    <property type="match status" value="1"/>
</dbReference>
<keyword evidence="1 6" id="KW-0597">Phosphoprotein</keyword>
<name>D3DJ83_HYDTT</name>
<evidence type="ECO:0000256" key="7">
    <source>
        <dbReference type="PROSITE-ProRule" id="PRU01091"/>
    </source>
</evidence>
<keyword evidence="5" id="KW-0804">Transcription</keyword>
<evidence type="ECO:0000259" key="9">
    <source>
        <dbReference type="PROSITE" id="PS51755"/>
    </source>
</evidence>
<dbReference type="CDD" id="cd17574">
    <property type="entry name" value="REC_OmpR"/>
    <property type="match status" value="1"/>
</dbReference>
<dbReference type="SMART" id="SM00448">
    <property type="entry name" value="REC"/>
    <property type="match status" value="1"/>
</dbReference>
<dbReference type="GO" id="GO:0000156">
    <property type="term" value="F:phosphorelay response regulator activity"/>
    <property type="evidence" value="ECO:0007669"/>
    <property type="project" value="TreeGrafter"/>
</dbReference>
<dbReference type="FunFam" id="3.40.50.2300:FF:000001">
    <property type="entry name" value="DNA-binding response regulator PhoB"/>
    <property type="match status" value="1"/>
</dbReference>
<evidence type="ECO:0000256" key="3">
    <source>
        <dbReference type="ARBA" id="ARBA00023015"/>
    </source>
</evidence>
<dbReference type="InterPro" id="IPR011006">
    <property type="entry name" value="CheY-like_superfamily"/>
</dbReference>
<dbReference type="PANTHER" id="PTHR48111:SF22">
    <property type="entry name" value="REGULATOR OF RPOS"/>
    <property type="match status" value="1"/>
</dbReference>
<dbReference type="InterPro" id="IPR036388">
    <property type="entry name" value="WH-like_DNA-bd_sf"/>
</dbReference>
<dbReference type="InterPro" id="IPR001867">
    <property type="entry name" value="OmpR/PhoB-type_DNA-bd"/>
</dbReference>
<keyword evidence="4 7" id="KW-0238">DNA-binding</keyword>
<dbReference type="STRING" id="608538.HTH_1434"/>
<protein>
    <submittedName>
        <fullName evidence="10">Two-component transcriptional regulator</fullName>
    </submittedName>
</protein>
<dbReference type="Pfam" id="PF00072">
    <property type="entry name" value="Response_reg"/>
    <property type="match status" value="1"/>
</dbReference>
<dbReference type="KEGG" id="hth:HTH_1434"/>
<sequence>MKVLLVEDDTYVGEMIKEGLTYEGYHVVWVRDGFSAMREALEGDYHLILLDIMLPKFDGMKVLSRIREVKDIPVIMITAKSQVEDKVEGLSAGADDYITKPFSFKEVLARINAVLRRYKKEEEDIIKVGDLLINPRSYEVYYRGRSIKLTSREFKLLKVLAEHAGEVLSRERLFAKVWGSSYGENSNVVDVYIKNLRNKLEDRPPKLIHTVRGMGYMLKPQDVS</sequence>
<dbReference type="OrthoDB" id="9790454at2"/>
<evidence type="ECO:0000256" key="2">
    <source>
        <dbReference type="ARBA" id="ARBA00023012"/>
    </source>
</evidence>
<evidence type="ECO:0000256" key="6">
    <source>
        <dbReference type="PROSITE-ProRule" id="PRU00169"/>
    </source>
</evidence>
<evidence type="ECO:0000259" key="8">
    <source>
        <dbReference type="PROSITE" id="PS50110"/>
    </source>
</evidence>
<dbReference type="SUPFAM" id="SSF52172">
    <property type="entry name" value="CheY-like"/>
    <property type="match status" value="1"/>
</dbReference>
<dbReference type="PROSITE" id="PS51755">
    <property type="entry name" value="OMPR_PHOB"/>
    <property type="match status" value="1"/>
</dbReference>
<dbReference type="InterPro" id="IPR001789">
    <property type="entry name" value="Sig_transdc_resp-reg_receiver"/>
</dbReference>
<gene>
    <name evidence="10" type="ordered locus">HTH_1434</name>
</gene>
<dbReference type="InterPro" id="IPR039420">
    <property type="entry name" value="WalR-like"/>
</dbReference>
<feature type="domain" description="OmpR/PhoB-type" evidence="9">
    <location>
        <begin position="123"/>
        <end position="220"/>
    </location>
</feature>
<accession>D3DJ83</accession>
<dbReference type="GO" id="GO:0006355">
    <property type="term" value="P:regulation of DNA-templated transcription"/>
    <property type="evidence" value="ECO:0007669"/>
    <property type="project" value="InterPro"/>
</dbReference>
<keyword evidence="11" id="KW-1185">Reference proteome</keyword>